<dbReference type="SUPFAM" id="SSF49599">
    <property type="entry name" value="TRAF domain-like"/>
    <property type="match status" value="2"/>
</dbReference>
<reference evidence="11" key="1">
    <citation type="submission" date="2017-05" db="UniProtKB">
        <authorList>
            <consortium name="EnsemblMetazoa"/>
        </authorList>
    </citation>
    <scope>IDENTIFICATION</scope>
</reference>
<dbReference type="PROSITE" id="PS50144">
    <property type="entry name" value="MATH"/>
    <property type="match status" value="1"/>
</dbReference>
<dbReference type="AlphaFoldDB" id="A0A1X7T9B7"/>
<keyword evidence="6" id="KW-0862">Zinc</keyword>
<dbReference type="OrthoDB" id="5945824at2759"/>
<evidence type="ECO:0000313" key="11">
    <source>
        <dbReference type="EnsemblMetazoa" id="Aqu2.1.11143_001"/>
    </source>
</evidence>
<dbReference type="SMART" id="SM00061">
    <property type="entry name" value="MATH"/>
    <property type="match status" value="1"/>
</dbReference>
<dbReference type="Gene3D" id="3.30.40.10">
    <property type="entry name" value="Zinc/RING finger domain, C3HC4 (zinc finger)"/>
    <property type="match status" value="2"/>
</dbReference>
<dbReference type="eggNOG" id="KOG0297">
    <property type="taxonomic scope" value="Eukaryota"/>
</dbReference>
<evidence type="ECO:0000256" key="7">
    <source>
        <dbReference type="PROSITE-ProRule" id="PRU00175"/>
    </source>
</evidence>
<dbReference type="GO" id="GO:0042981">
    <property type="term" value="P:regulation of apoptotic process"/>
    <property type="evidence" value="ECO:0007669"/>
    <property type="project" value="InterPro"/>
</dbReference>
<sequence>MATEVGAQGGYRYTFTDGETSQEYQCHICTLVARDPQQVTCCGKIYCKSCLESSKKKRQKLTCPDCNKQLTGKYFEDMRAEQGIKSLEIYCTNTDTRDPQQVTCCYKIYCKSCLDTLKKKGEGFICPTCRSSLEGKYFKDGRVERGIKSLKVYCTNTDSRCQWIGTIKDIETHLETCPKAIIPCEYNTVGCDKGMKREEQEKHNEESITAHLQLTKEQLEVTNDQLELTIEQLQVTNEHLQLTDQQLKVAIKTIQSLKAKVQEHENLLTTSSEVLKLSQFSQRKEGWHSRGFYTSPGGYKMSLRVYPNGIGIGKGTHFSCFTYLMAGEYDDILEWPFQGEITIELLNQLEDKNHVKVVFHYNKATPDSCKKRVSQGGQSGGWGVQKFIQQTCYRLPNNCRYIKDDSLYFRVSVKATSKTKPWLH</sequence>
<dbReference type="GO" id="GO:0005737">
    <property type="term" value="C:cytoplasm"/>
    <property type="evidence" value="ECO:0007669"/>
    <property type="project" value="UniProtKB-SubCell"/>
</dbReference>
<evidence type="ECO:0000259" key="10">
    <source>
        <dbReference type="PROSITE" id="PS50144"/>
    </source>
</evidence>
<dbReference type="InterPro" id="IPR049342">
    <property type="entry name" value="TRAF1-6_MATH_dom"/>
</dbReference>
<protein>
    <recommendedName>
        <fullName evidence="12">RING-type E3 ubiquitin transferase</fullName>
    </recommendedName>
</protein>
<dbReference type="InterPro" id="IPR013083">
    <property type="entry name" value="Znf_RING/FYVE/PHD"/>
</dbReference>
<dbReference type="InterPro" id="IPR002083">
    <property type="entry name" value="MATH/TRAF_dom"/>
</dbReference>
<evidence type="ECO:0000256" key="2">
    <source>
        <dbReference type="ARBA" id="ARBA00022490"/>
    </source>
</evidence>
<keyword evidence="5 7" id="KW-0863">Zinc-finger</keyword>
<dbReference type="InterPro" id="IPR001841">
    <property type="entry name" value="Znf_RING"/>
</dbReference>
<dbReference type="GO" id="GO:0008270">
    <property type="term" value="F:zinc ion binding"/>
    <property type="evidence" value="ECO:0007669"/>
    <property type="project" value="UniProtKB-KW"/>
</dbReference>
<accession>A0A1X7T9B7</accession>
<keyword evidence="2" id="KW-0963">Cytoplasm</keyword>
<proteinExistence type="predicted"/>
<keyword evidence="3" id="KW-0479">Metal-binding</keyword>
<evidence type="ECO:0000256" key="3">
    <source>
        <dbReference type="ARBA" id="ARBA00022723"/>
    </source>
</evidence>
<keyword evidence="4" id="KW-0677">Repeat</keyword>
<dbReference type="InterPro" id="IPR008974">
    <property type="entry name" value="TRAF-like"/>
</dbReference>
<dbReference type="EnsemblMetazoa" id="Aqu2.1.11143_001">
    <property type="protein sequence ID" value="Aqu2.1.11143_001"/>
    <property type="gene ID" value="Aqu2.1.11143"/>
</dbReference>
<dbReference type="PANTHER" id="PTHR10131:SF94">
    <property type="entry name" value="TNF RECEPTOR-ASSOCIATED FACTOR 4"/>
    <property type="match status" value="1"/>
</dbReference>
<organism evidence="11">
    <name type="scientific">Amphimedon queenslandica</name>
    <name type="common">Sponge</name>
    <dbReference type="NCBI Taxonomy" id="400682"/>
    <lineage>
        <taxon>Eukaryota</taxon>
        <taxon>Metazoa</taxon>
        <taxon>Porifera</taxon>
        <taxon>Demospongiae</taxon>
        <taxon>Heteroscleromorpha</taxon>
        <taxon>Haplosclerida</taxon>
        <taxon>Niphatidae</taxon>
        <taxon>Amphimedon</taxon>
    </lineage>
</organism>
<dbReference type="Gene3D" id="2.60.210.10">
    <property type="entry name" value="Apoptosis, Tumor Necrosis Factor Receptor Associated Protein 2, Chain A"/>
    <property type="match status" value="1"/>
</dbReference>
<dbReference type="InterPro" id="IPR001293">
    <property type="entry name" value="Znf_TRAF"/>
</dbReference>
<feature type="domain" description="MATH" evidence="10">
    <location>
        <begin position="270"/>
        <end position="413"/>
    </location>
</feature>
<comment type="subcellular location">
    <subcellularLocation>
        <location evidence="1">Cytoplasm</location>
    </subcellularLocation>
</comment>
<name>A0A1X7T9B7_AMPQE</name>
<dbReference type="InParanoid" id="A0A1X7T9B7"/>
<dbReference type="GO" id="GO:0007165">
    <property type="term" value="P:signal transduction"/>
    <property type="evidence" value="ECO:0007669"/>
    <property type="project" value="InterPro"/>
</dbReference>
<dbReference type="PIRSF" id="PIRSF015614">
    <property type="entry name" value="TRAF"/>
    <property type="match status" value="1"/>
</dbReference>
<keyword evidence="8" id="KW-0175">Coiled coil</keyword>
<feature type="domain" description="RING-type" evidence="9">
    <location>
        <begin position="26"/>
        <end position="67"/>
    </location>
</feature>
<evidence type="ECO:0000256" key="6">
    <source>
        <dbReference type="ARBA" id="ARBA00022833"/>
    </source>
</evidence>
<evidence type="ECO:0000256" key="5">
    <source>
        <dbReference type="ARBA" id="ARBA00022771"/>
    </source>
</evidence>
<feature type="coiled-coil region" evidence="8">
    <location>
        <begin position="212"/>
        <end position="267"/>
    </location>
</feature>
<dbReference type="Pfam" id="PF21355">
    <property type="entry name" value="TRAF-mep_MATH"/>
    <property type="match status" value="1"/>
</dbReference>
<evidence type="ECO:0000256" key="8">
    <source>
        <dbReference type="SAM" id="Coils"/>
    </source>
</evidence>
<evidence type="ECO:0000259" key="9">
    <source>
        <dbReference type="PROSITE" id="PS50089"/>
    </source>
</evidence>
<dbReference type="PANTHER" id="PTHR10131">
    <property type="entry name" value="TNF RECEPTOR ASSOCIATED FACTOR"/>
    <property type="match status" value="1"/>
</dbReference>
<dbReference type="InterPro" id="IPR012227">
    <property type="entry name" value="TNF_rcpt-assoc_TRAF_met"/>
</dbReference>
<evidence type="ECO:0008006" key="12">
    <source>
        <dbReference type="Google" id="ProtNLM"/>
    </source>
</evidence>
<dbReference type="SUPFAM" id="SSF57850">
    <property type="entry name" value="RING/U-box"/>
    <property type="match status" value="1"/>
</dbReference>
<evidence type="ECO:0000256" key="1">
    <source>
        <dbReference type="ARBA" id="ARBA00004496"/>
    </source>
</evidence>
<dbReference type="PROSITE" id="PS50089">
    <property type="entry name" value="ZF_RING_2"/>
    <property type="match status" value="1"/>
</dbReference>
<dbReference type="Pfam" id="PF02176">
    <property type="entry name" value="zf-TRAF"/>
    <property type="match status" value="1"/>
</dbReference>
<evidence type="ECO:0000256" key="4">
    <source>
        <dbReference type="ARBA" id="ARBA00022737"/>
    </source>
</evidence>